<name>A0A6M3LK66_9ZZZZ</name>
<accession>A0A6M3LK66</accession>
<reference evidence="1" key="1">
    <citation type="submission" date="2020-03" db="EMBL/GenBank/DDBJ databases">
        <title>The deep terrestrial virosphere.</title>
        <authorList>
            <person name="Holmfeldt K."/>
            <person name="Nilsson E."/>
            <person name="Simone D."/>
            <person name="Lopez-Fernandez M."/>
            <person name="Wu X."/>
            <person name="de Brujin I."/>
            <person name="Lundin D."/>
            <person name="Andersson A."/>
            <person name="Bertilsson S."/>
            <person name="Dopson M."/>
        </authorList>
    </citation>
    <scope>NUCLEOTIDE SEQUENCE</scope>
    <source>
        <strain evidence="1">MM415B05484</strain>
    </source>
</reference>
<dbReference type="EMBL" id="MT143303">
    <property type="protein sequence ID" value="QJA95300.1"/>
    <property type="molecule type" value="Genomic_DNA"/>
</dbReference>
<dbReference type="AlphaFoldDB" id="A0A6M3LK66"/>
<evidence type="ECO:0000313" key="1">
    <source>
        <dbReference type="EMBL" id="QJA95300.1"/>
    </source>
</evidence>
<organism evidence="1">
    <name type="scientific">viral metagenome</name>
    <dbReference type="NCBI Taxonomy" id="1070528"/>
    <lineage>
        <taxon>unclassified sequences</taxon>
        <taxon>metagenomes</taxon>
        <taxon>organismal metagenomes</taxon>
    </lineage>
</organism>
<sequence>MIDKDAVYATIRLLRDRAVYKVVLVDDRALLIDAANFLEELIRDKLDKECTNADRTNKVTWHGKPCHKCGSIDCTCNLY</sequence>
<proteinExistence type="predicted"/>
<protein>
    <submittedName>
        <fullName evidence="1">Uncharacterized protein</fullName>
    </submittedName>
</protein>
<gene>
    <name evidence="1" type="ORF">MM415B05484_0004</name>
</gene>